<dbReference type="GO" id="GO:0004386">
    <property type="term" value="F:helicase activity"/>
    <property type="evidence" value="ECO:0007669"/>
    <property type="project" value="UniProtKB-KW"/>
</dbReference>
<name>A0A226EXZ7_FOLCA</name>
<gene>
    <name evidence="3" type="ORF">Fcan01_00629</name>
</gene>
<keyword evidence="3" id="KW-0378">Hydrolase</keyword>
<organism evidence="3 4">
    <name type="scientific">Folsomia candida</name>
    <name type="common">Springtail</name>
    <dbReference type="NCBI Taxonomy" id="158441"/>
    <lineage>
        <taxon>Eukaryota</taxon>
        <taxon>Metazoa</taxon>
        <taxon>Ecdysozoa</taxon>
        <taxon>Arthropoda</taxon>
        <taxon>Hexapoda</taxon>
        <taxon>Collembola</taxon>
        <taxon>Entomobryomorpha</taxon>
        <taxon>Isotomoidea</taxon>
        <taxon>Isotomidae</taxon>
        <taxon>Proisotominae</taxon>
        <taxon>Folsomia</taxon>
    </lineage>
</organism>
<evidence type="ECO:0000256" key="1">
    <source>
        <dbReference type="SAM" id="MobiDB-lite"/>
    </source>
</evidence>
<evidence type="ECO:0000313" key="4">
    <source>
        <dbReference type="Proteomes" id="UP000198287"/>
    </source>
</evidence>
<feature type="chain" id="PRO_5012059011" evidence="2">
    <location>
        <begin position="23"/>
        <end position="205"/>
    </location>
</feature>
<reference evidence="3 4" key="1">
    <citation type="submission" date="2015-12" db="EMBL/GenBank/DDBJ databases">
        <title>The genome of Folsomia candida.</title>
        <authorList>
            <person name="Faddeeva A."/>
            <person name="Derks M.F."/>
            <person name="Anvar Y."/>
            <person name="Smit S."/>
            <person name="Van Straalen N."/>
            <person name="Roelofs D."/>
        </authorList>
    </citation>
    <scope>NUCLEOTIDE SEQUENCE [LARGE SCALE GENOMIC DNA]</scope>
    <source>
        <strain evidence="3 4">VU population</strain>
        <tissue evidence="3">Whole body</tissue>
    </source>
</reference>
<dbReference type="EMBL" id="LNIX01000001">
    <property type="protein sequence ID" value="OXA61476.1"/>
    <property type="molecule type" value="Genomic_DNA"/>
</dbReference>
<feature type="region of interest" description="Disordered" evidence="1">
    <location>
        <begin position="85"/>
        <end position="137"/>
    </location>
</feature>
<protein>
    <submittedName>
        <fullName evidence="3">Putative RNA helicase SDE3</fullName>
    </submittedName>
</protein>
<keyword evidence="2" id="KW-0732">Signal</keyword>
<keyword evidence="3" id="KW-0067">ATP-binding</keyword>
<feature type="signal peptide" evidence="2">
    <location>
        <begin position="1"/>
        <end position="22"/>
    </location>
</feature>
<accession>A0A226EXZ7</accession>
<sequence length="205" mass="21960">MSFITIQHIGAILLINFGIITSNIDDVGIIASNATFANTTSLRRARQFNLPGGGSLNCYYCNVYIDGKYQANSGIGYPPSGGNPSDGWYPPSGGNQANEWYPPSGWPSGGGNPGISSNPDDNGASSEGPGEPEHAPQNGGGFCKKRCPGASYCDRYKYKYRNCKETPRCPVCATFCSFRLNAQGGVCRERHTAPSRDPTMSIWQG</sequence>
<keyword evidence="3" id="KW-0347">Helicase</keyword>
<comment type="caution">
    <text evidence="3">The sequence shown here is derived from an EMBL/GenBank/DDBJ whole genome shotgun (WGS) entry which is preliminary data.</text>
</comment>
<proteinExistence type="predicted"/>
<dbReference type="AlphaFoldDB" id="A0A226EXZ7"/>
<keyword evidence="3" id="KW-0547">Nucleotide-binding</keyword>
<keyword evidence="4" id="KW-1185">Reference proteome</keyword>
<evidence type="ECO:0000313" key="3">
    <source>
        <dbReference type="EMBL" id="OXA61476.1"/>
    </source>
</evidence>
<dbReference type="Proteomes" id="UP000198287">
    <property type="component" value="Unassembled WGS sequence"/>
</dbReference>
<evidence type="ECO:0000256" key="2">
    <source>
        <dbReference type="SAM" id="SignalP"/>
    </source>
</evidence>